<dbReference type="Pfam" id="PF02687">
    <property type="entry name" value="FtsX"/>
    <property type="match status" value="1"/>
</dbReference>
<sequence>MKPATPRPTRAASASKTRPNADAAAASPIVPPQAIAGRTLVLVIAIMTFLAGFTIAVVSVIERAADAWASDIGREVTIEIRPLDGVAVDAEVEKAVALAQEFPGVGGARSISDDETKRLLEPWLGPDADLSALPVPRLVVVSIDDAAAFDAKALADTVGRDIRGGSVDDHALWIDRLSAMASSMVFAGIGLMTLMLIALVLSVVFATRAAMAGNRDVIEVLHFCGAEDRFIAGQFQRRFLLFGVEGGAIGGALALLAMMIAAWAIGGSAGRPGADQIEALFGRFELPGMAYGLVMALIVAVALLTALTSRLAVRRSLSALD</sequence>
<dbReference type="AlphaFoldDB" id="A0A1I4RTN1"/>
<evidence type="ECO:0000256" key="3">
    <source>
        <dbReference type="ARBA" id="ARBA00022692"/>
    </source>
</evidence>
<comment type="subcellular location">
    <subcellularLocation>
        <location evidence="1">Cell membrane</location>
        <topology evidence="1">Multi-pass membrane protein</topology>
    </subcellularLocation>
</comment>
<keyword evidence="4 7" id="KW-1133">Transmembrane helix</keyword>
<feature type="transmembrane region" description="Helical" evidence="7">
    <location>
        <begin position="286"/>
        <end position="307"/>
    </location>
</feature>
<protein>
    <submittedName>
        <fullName evidence="9">ABC transporter permease</fullName>
    </submittedName>
</protein>
<proteinExistence type="predicted"/>
<evidence type="ECO:0000256" key="1">
    <source>
        <dbReference type="ARBA" id="ARBA00004651"/>
    </source>
</evidence>
<dbReference type="InterPro" id="IPR003838">
    <property type="entry name" value="ABC3_permease_C"/>
</dbReference>
<dbReference type="InterPro" id="IPR004513">
    <property type="entry name" value="FtsX"/>
</dbReference>
<feature type="region of interest" description="Disordered" evidence="6">
    <location>
        <begin position="1"/>
        <end position="26"/>
    </location>
</feature>
<dbReference type="GO" id="GO:0032153">
    <property type="term" value="C:cell division site"/>
    <property type="evidence" value="ECO:0007669"/>
    <property type="project" value="TreeGrafter"/>
</dbReference>
<evidence type="ECO:0000256" key="2">
    <source>
        <dbReference type="ARBA" id="ARBA00022475"/>
    </source>
</evidence>
<dbReference type="Proteomes" id="UP000233491">
    <property type="component" value="Unassembled WGS sequence"/>
</dbReference>
<keyword evidence="2" id="KW-1003">Cell membrane</keyword>
<dbReference type="GO" id="GO:0051301">
    <property type="term" value="P:cell division"/>
    <property type="evidence" value="ECO:0007669"/>
    <property type="project" value="InterPro"/>
</dbReference>
<name>A0A1I4RTN1_9HYPH</name>
<accession>A0A1I4RTN1</accession>
<feature type="transmembrane region" description="Helical" evidence="7">
    <location>
        <begin position="239"/>
        <end position="266"/>
    </location>
</feature>
<dbReference type="GO" id="GO:0005886">
    <property type="term" value="C:plasma membrane"/>
    <property type="evidence" value="ECO:0007669"/>
    <property type="project" value="UniProtKB-SubCell"/>
</dbReference>
<dbReference type="PANTHER" id="PTHR47755:SF1">
    <property type="entry name" value="CELL DIVISION PROTEIN FTSX"/>
    <property type="match status" value="1"/>
</dbReference>
<evidence type="ECO:0000313" key="9">
    <source>
        <dbReference type="EMBL" id="PKR88068.1"/>
    </source>
</evidence>
<evidence type="ECO:0000313" key="10">
    <source>
        <dbReference type="Proteomes" id="UP000233491"/>
    </source>
</evidence>
<evidence type="ECO:0000256" key="6">
    <source>
        <dbReference type="SAM" id="MobiDB-lite"/>
    </source>
</evidence>
<feature type="domain" description="ABC3 transporter permease C-terminal" evidence="8">
    <location>
        <begin position="191"/>
        <end position="315"/>
    </location>
</feature>
<reference evidence="9 10" key="1">
    <citation type="submission" date="2017-12" db="EMBL/GenBank/DDBJ databases">
        <title>Anaerobic carbon monoxide metabolism by Pleomorphomonas carboxyditropha sp. nov., a new mesophilic hydrogenogenic carboxidotroph.</title>
        <authorList>
            <person name="Esquivel-Elizondo S."/>
            <person name="Krajmalnik-Brown R."/>
        </authorList>
    </citation>
    <scope>NUCLEOTIDE SEQUENCE [LARGE SCALE GENOMIC DNA]</scope>
    <source>
        <strain evidence="9 10">R5-392</strain>
    </source>
</reference>
<evidence type="ECO:0000259" key="8">
    <source>
        <dbReference type="Pfam" id="PF02687"/>
    </source>
</evidence>
<keyword evidence="10" id="KW-1185">Reference proteome</keyword>
<keyword evidence="5 7" id="KW-0472">Membrane</keyword>
<dbReference type="PANTHER" id="PTHR47755">
    <property type="entry name" value="CELL DIVISION PROTEIN FTSX"/>
    <property type="match status" value="1"/>
</dbReference>
<dbReference type="EMBL" id="PJNW01000014">
    <property type="protein sequence ID" value="PKR88068.1"/>
    <property type="molecule type" value="Genomic_DNA"/>
</dbReference>
<organism evidence="9 10">
    <name type="scientific">Pleomorphomonas diazotrophica</name>
    <dbReference type="NCBI Taxonomy" id="1166257"/>
    <lineage>
        <taxon>Bacteria</taxon>
        <taxon>Pseudomonadati</taxon>
        <taxon>Pseudomonadota</taxon>
        <taxon>Alphaproteobacteria</taxon>
        <taxon>Hyphomicrobiales</taxon>
        <taxon>Pleomorphomonadaceae</taxon>
        <taxon>Pleomorphomonas</taxon>
    </lineage>
</organism>
<gene>
    <name evidence="9" type="ORF">CXZ10_16565</name>
</gene>
<evidence type="ECO:0000256" key="7">
    <source>
        <dbReference type="SAM" id="Phobius"/>
    </source>
</evidence>
<feature type="transmembrane region" description="Helical" evidence="7">
    <location>
        <begin position="185"/>
        <end position="206"/>
    </location>
</feature>
<feature type="transmembrane region" description="Helical" evidence="7">
    <location>
        <begin position="40"/>
        <end position="61"/>
    </location>
</feature>
<feature type="compositionally biased region" description="Low complexity" evidence="6">
    <location>
        <begin position="1"/>
        <end position="15"/>
    </location>
</feature>
<dbReference type="OrthoDB" id="9814843at2"/>
<evidence type="ECO:0000256" key="4">
    <source>
        <dbReference type="ARBA" id="ARBA00022989"/>
    </source>
</evidence>
<dbReference type="RefSeq" id="WP_101290470.1">
    <property type="nucleotide sequence ID" value="NZ_FOUQ01000002.1"/>
</dbReference>
<keyword evidence="3 7" id="KW-0812">Transmembrane</keyword>
<evidence type="ECO:0000256" key="5">
    <source>
        <dbReference type="ARBA" id="ARBA00023136"/>
    </source>
</evidence>
<comment type="caution">
    <text evidence="9">The sequence shown here is derived from an EMBL/GenBank/DDBJ whole genome shotgun (WGS) entry which is preliminary data.</text>
</comment>